<keyword evidence="6" id="KW-1015">Disulfide bond</keyword>
<dbReference type="FunFam" id="3.90.70.10:FF:000103">
    <property type="entry name" value="Hypothetical LOC496748"/>
    <property type="match status" value="1"/>
</dbReference>
<dbReference type="OMA" id="ACKNEVI"/>
<keyword evidence="7" id="KW-0175">Coiled coil</keyword>
<dbReference type="Pfam" id="PF08246">
    <property type="entry name" value="Inhibitor_I29"/>
    <property type="match status" value="1"/>
</dbReference>
<evidence type="ECO:0000256" key="1">
    <source>
        <dbReference type="ARBA" id="ARBA00008455"/>
    </source>
</evidence>
<organism evidence="11 12">
    <name type="scientific">Toxocara canis</name>
    <name type="common">Canine roundworm</name>
    <dbReference type="NCBI Taxonomy" id="6265"/>
    <lineage>
        <taxon>Eukaryota</taxon>
        <taxon>Metazoa</taxon>
        <taxon>Ecdysozoa</taxon>
        <taxon>Nematoda</taxon>
        <taxon>Chromadorea</taxon>
        <taxon>Rhabditida</taxon>
        <taxon>Spirurina</taxon>
        <taxon>Ascaridomorpha</taxon>
        <taxon>Ascaridoidea</taxon>
        <taxon>Toxocaridae</taxon>
        <taxon>Toxocara</taxon>
    </lineage>
</organism>
<dbReference type="GO" id="GO:0008234">
    <property type="term" value="F:cysteine-type peptidase activity"/>
    <property type="evidence" value="ECO:0007669"/>
    <property type="project" value="UniProtKB-KW"/>
</dbReference>
<dbReference type="CDD" id="cd02248">
    <property type="entry name" value="Peptidase_C1A"/>
    <property type="match status" value="1"/>
</dbReference>
<comment type="caution">
    <text evidence="11">The sequence shown here is derived from an EMBL/GenBank/DDBJ whole genome shotgun (WGS) entry which is preliminary data.</text>
</comment>
<dbReference type="SUPFAM" id="SSF54001">
    <property type="entry name" value="Cysteine proteinases"/>
    <property type="match status" value="2"/>
</dbReference>
<keyword evidence="8" id="KW-1133">Transmembrane helix</keyword>
<feature type="domain" description="Cathepsin propeptide inhibitor" evidence="10">
    <location>
        <begin position="86"/>
        <end position="144"/>
    </location>
</feature>
<dbReference type="InterPro" id="IPR039417">
    <property type="entry name" value="Peptidase_C1A_papain-like"/>
</dbReference>
<dbReference type="OrthoDB" id="10253408at2759"/>
<dbReference type="InterPro" id="IPR000169">
    <property type="entry name" value="Pept_cys_AS"/>
</dbReference>
<evidence type="ECO:0000256" key="4">
    <source>
        <dbReference type="ARBA" id="ARBA00022807"/>
    </source>
</evidence>
<keyword evidence="8" id="KW-0472">Membrane</keyword>
<dbReference type="EMBL" id="JPKZ01002762">
    <property type="protein sequence ID" value="KHN75335.1"/>
    <property type="molecule type" value="Genomic_DNA"/>
</dbReference>
<dbReference type="GO" id="GO:0006508">
    <property type="term" value="P:proteolysis"/>
    <property type="evidence" value="ECO:0007669"/>
    <property type="project" value="UniProtKB-KW"/>
</dbReference>
<keyword evidence="2" id="KW-0645">Protease</keyword>
<evidence type="ECO:0000256" key="6">
    <source>
        <dbReference type="ARBA" id="ARBA00023157"/>
    </source>
</evidence>
<dbReference type="SMART" id="SM00848">
    <property type="entry name" value="Inhibitor_I29"/>
    <property type="match status" value="1"/>
</dbReference>
<protein>
    <submittedName>
        <fullName evidence="11">Putative cysteine proteinase</fullName>
    </submittedName>
</protein>
<feature type="domain" description="Peptidase C1A papain C-terminal" evidence="9">
    <location>
        <begin position="177"/>
        <end position="444"/>
    </location>
</feature>
<dbReference type="SMART" id="SM00645">
    <property type="entry name" value="Pept_C1"/>
    <property type="match status" value="1"/>
</dbReference>
<dbReference type="InterPro" id="IPR038765">
    <property type="entry name" value="Papain-like_cys_pep_sf"/>
</dbReference>
<reference evidence="11 12" key="1">
    <citation type="submission" date="2014-11" db="EMBL/GenBank/DDBJ databases">
        <title>Genetic blueprint of the zoonotic pathogen Toxocara canis.</title>
        <authorList>
            <person name="Zhu X.-Q."/>
            <person name="Korhonen P.K."/>
            <person name="Cai H."/>
            <person name="Young N.D."/>
            <person name="Nejsum P."/>
            <person name="von Samson-Himmelstjerna G."/>
            <person name="Boag P.R."/>
            <person name="Tan P."/>
            <person name="Li Q."/>
            <person name="Min J."/>
            <person name="Yang Y."/>
            <person name="Wang X."/>
            <person name="Fang X."/>
            <person name="Hall R.S."/>
            <person name="Hofmann A."/>
            <person name="Sternberg P.W."/>
            <person name="Jex A.R."/>
            <person name="Gasser R.B."/>
        </authorList>
    </citation>
    <scope>NUCLEOTIDE SEQUENCE [LARGE SCALE GENOMIC DNA]</scope>
    <source>
        <strain evidence="11">PN_DK_2014</strain>
    </source>
</reference>
<dbReference type="Proteomes" id="UP000031036">
    <property type="component" value="Unassembled WGS sequence"/>
</dbReference>
<comment type="similarity">
    <text evidence="1">Belongs to the peptidase C1 family.</text>
</comment>
<evidence type="ECO:0000256" key="7">
    <source>
        <dbReference type="SAM" id="Coils"/>
    </source>
</evidence>
<gene>
    <name evidence="11" type="ORF">Tcan_14531</name>
</gene>
<dbReference type="STRING" id="6265.A0A0B2V2T1"/>
<dbReference type="Gene3D" id="3.90.70.10">
    <property type="entry name" value="Cysteine proteinases"/>
    <property type="match status" value="2"/>
</dbReference>
<evidence type="ECO:0000256" key="3">
    <source>
        <dbReference type="ARBA" id="ARBA00022801"/>
    </source>
</evidence>
<keyword evidence="3" id="KW-0378">Hydrolase</keyword>
<keyword evidence="4" id="KW-0788">Thiol protease</keyword>
<evidence type="ECO:0000256" key="2">
    <source>
        <dbReference type="ARBA" id="ARBA00022670"/>
    </source>
</evidence>
<evidence type="ECO:0000256" key="5">
    <source>
        <dbReference type="ARBA" id="ARBA00023145"/>
    </source>
</evidence>
<dbReference type="PRINTS" id="PR00705">
    <property type="entry name" value="PAPAIN"/>
</dbReference>
<sequence length="445" mass="51398">MDFSMKPPFIDEEEEDFFEITPKRKRRTRGLKWLAAATLCFVAIYFIYGFIAQLATDHRFTASWLWWWKKSALSDGTVELHYLDSFEKFMKRYERQYENSEEVLNRLKTFIQNMNNAKRLNDANSAASARFGENIFADWTDDEFENILMSEDALRELRKMANFIRPANKKTLKTEEVPDYFDWRPFNVVTPVKSQFKCGSCWAFATVAVVESAYAIANGELRSLSEQQLLDCDLNDNACDGGRVENALQYVYENGLMNEDDYPYVAHRQDACYLRGATARIKSAVFLHQDEASIIDWLLHYGPVNVVINTTADLKLYTGGVYTPQKWECENKIIGLHALSIVGYGIWNETNEKYWIVKNIINTTADLKLYTGGVYTPQKWECENKIIGLHALSIVGYGIWNETNEKYWIVKNSWGQRYGVEHGYVYFARGINACGIEDQPMGVIA</sequence>
<dbReference type="InterPro" id="IPR000668">
    <property type="entry name" value="Peptidase_C1A_C"/>
</dbReference>
<keyword evidence="12" id="KW-1185">Reference proteome</keyword>
<dbReference type="Pfam" id="PF00112">
    <property type="entry name" value="Peptidase_C1"/>
    <property type="match status" value="2"/>
</dbReference>
<proteinExistence type="inferred from homology"/>
<keyword evidence="5" id="KW-0865">Zymogen</keyword>
<evidence type="ECO:0000313" key="12">
    <source>
        <dbReference type="Proteomes" id="UP000031036"/>
    </source>
</evidence>
<keyword evidence="8" id="KW-0812">Transmembrane</keyword>
<accession>A0A0B2V2T1</accession>
<dbReference type="PANTHER" id="PTHR12411">
    <property type="entry name" value="CYSTEINE PROTEASE FAMILY C1-RELATED"/>
    <property type="match status" value="1"/>
</dbReference>
<dbReference type="PROSITE" id="PS00139">
    <property type="entry name" value="THIOL_PROTEASE_CYS"/>
    <property type="match status" value="1"/>
</dbReference>
<dbReference type="InterPro" id="IPR013201">
    <property type="entry name" value="Prot_inhib_I29"/>
</dbReference>
<name>A0A0B2V2T1_TOXCA</name>
<evidence type="ECO:0000259" key="9">
    <source>
        <dbReference type="SMART" id="SM00645"/>
    </source>
</evidence>
<feature type="coiled-coil region" evidence="7">
    <location>
        <begin position="83"/>
        <end position="110"/>
    </location>
</feature>
<evidence type="ECO:0000259" key="10">
    <source>
        <dbReference type="SMART" id="SM00848"/>
    </source>
</evidence>
<evidence type="ECO:0000313" key="11">
    <source>
        <dbReference type="EMBL" id="KHN75335.1"/>
    </source>
</evidence>
<evidence type="ECO:0000256" key="8">
    <source>
        <dbReference type="SAM" id="Phobius"/>
    </source>
</evidence>
<dbReference type="AlphaFoldDB" id="A0A0B2V2T1"/>
<dbReference type="MEROPS" id="C01.A43"/>
<feature type="transmembrane region" description="Helical" evidence="8">
    <location>
        <begin position="33"/>
        <end position="51"/>
    </location>
</feature>
<dbReference type="InterPro" id="IPR013128">
    <property type="entry name" value="Peptidase_C1A"/>
</dbReference>